<reference evidence="1" key="1">
    <citation type="submission" date="2017-07" db="EMBL/GenBank/DDBJ databases">
        <title>Taro Niue Genome Assembly and Annotation.</title>
        <authorList>
            <person name="Atibalentja N."/>
            <person name="Keating K."/>
            <person name="Fields C.J."/>
        </authorList>
    </citation>
    <scope>NUCLEOTIDE SEQUENCE</scope>
    <source>
        <strain evidence="1">Niue_2</strain>
        <tissue evidence="1">Leaf</tissue>
    </source>
</reference>
<protein>
    <submittedName>
        <fullName evidence="1">Uncharacterized protein</fullName>
    </submittedName>
</protein>
<sequence length="67" mass="7536">MVEYVAWDGYNRAVSQRTCSAPFGNTFRAGLLFLFGTIKADDPTRKQVEGSTRRSWFVGAKKVFEGL</sequence>
<evidence type="ECO:0000313" key="1">
    <source>
        <dbReference type="EMBL" id="MQM23759.1"/>
    </source>
</evidence>
<name>A0A843XUZ6_COLES</name>
<dbReference type="Proteomes" id="UP000652761">
    <property type="component" value="Unassembled WGS sequence"/>
</dbReference>
<dbReference type="AlphaFoldDB" id="A0A843XUZ6"/>
<gene>
    <name evidence="1" type="ORF">Taro_056827</name>
</gene>
<accession>A0A843XUZ6</accession>
<comment type="caution">
    <text evidence="1">The sequence shown here is derived from an EMBL/GenBank/DDBJ whole genome shotgun (WGS) entry which is preliminary data.</text>
</comment>
<keyword evidence="2" id="KW-1185">Reference proteome</keyword>
<organism evidence="1 2">
    <name type="scientific">Colocasia esculenta</name>
    <name type="common">Wild taro</name>
    <name type="synonym">Arum esculentum</name>
    <dbReference type="NCBI Taxonomy" id="4460"/>
    <lineage>
        <taxon>Eukaryota</taxon>
        <taxon>Viridiplantae</taxon>
        <taxon>Streptophyta</taxon>
        <taxon>Embryophyta</taxon>
        <taxon>Tracheophyta</taxon>
        <taxon>Spermatophyta</taxon>
        <taxon>Magnoliopsida</taxon>
        <taxon>Liliopsida</taxon>
        <taxon>Araceae</taxon>
        <taxon>Aroideae</taxon>
        <taxon>Colocasieae</taxon>
        <taxon>Colocasia</taxon>
    </lineage>
</organism>
<dbReference type="EMBL" id="NMUH01017787">
    <property type="protein sequence ID" value="MQM23759.1"/>
    <property type="molecule type" value="Genomic_DNA"/>
</dbReference>
<proteinExistence type="predicted"/>
<evidence type="ECO:0000313" key="2">
    <source>
        <dbReference type="Proteomes" id="UP000652761"/>
    </source>
</evidence>